<sequence>MKRGSSDKEVKLPRPRGLPVLAMDVEKRGDSCFCHQVVKTDDSTASARPTKNKRQIDAGSQEAAGPLICQMEAVYQGSTTTRCGHQGSLCSRGRQQIILREILGGPPSIPPSSHLATQTGPINKSRHPPKDGPKDGHLAAQSSQPRAPNQAPSRFGRWLSTPSAKRLLTAFQASTATT</sequence>
<feature type="compositionally biased region" description="Polar residues" evidence="1">
    <location>
        <begin position="140"/>
        <end position="152"/>
    </location>
</feature>
<evidence type="ECO:0000256" key="1">
    <source>
        <dbReference type="SAM" id="MobiDB-lite"/>
    </source>
</evidence>
<protein>
    <submittedName>
        <fullName evidence="2">Uncharacterized protein</fullName>
    </submittedName>
</protein>
<keyword evidence="3" id="KW-1185">Reference proteome</keyword>
<dbReference type="Proteomes" id="UP000557566">
    <property type="component" value="Unassembled WGS sequence"/>
</dbReference>
<proteinExistence type="predicted"/>
<evidence type="ECO:0000313" key="3">
    <source>
        <dbReference type="Proteomes" id="UP000557566"/>
    </source>
</evidence>
<name>A0A8H4LVW1_9HYPO</name>
<gene>
    <name evidence="2" type="ORF">G6O67_006202</name>
</gene>
<organism evidence="2 3">
    <name type="scientific">Ophiocordyceps sinensis</name>
    <dbReference type="NCBI Taxonomy" id="72228"/>
    <lineage>
        <taxon>Eukaryota</taxon>
        <taxon>Fungi</taxon>
        <taxon>Dikarya</taxon>
        <taxon>Ascomycota</taxon>
        <taxon>Pezizomycotina</taxon>
        <taxon>Sordariomycetes</taxon>
        <taxon>Hypocreomycetidae</taxon>
        <taxon>Hypocreales</taxon>
        <taxon>Ophiocordycipitaceae</taxon>
        <taxon>Ophiocordyceps</taxon>
    </lineage>
</organism>
<evidence type="ECO:0000313" key="2">
    <source>
        <dbReference type="EMBL" id="KAF4506082.1"/>
    </source>
</evidence>
<reference evidence="2 3" key="1">
    <citation type="journal article" date="2020" name="Genome Biol. Evol.">
        <title>A new high-quality draft genome assembly of the Chinese cordyceps Ophiocordyceps sinensis.</title>
        <authorList>
            <person name="Shu R."/>
            <person name="Zhang J."/>
            <person name="Meng Q."/>
            <person name="Zhang H."/>
            <person name="Zhou G."/>
            <person name="Li M."/>
            <person name="Wu P."/>
            <person name="Zhao Y."/>
            <person name="Chen C."/>
            <person name="Qin Q."/>
        </authorList>
    </citation>
    <scope>NUCLEOTIDE SEQUENCE [LARGE SCALE GENOMIC DNA]</scope>
    <source>
        <strain evidence="2 3">IOZ07</strain>
    </source>
</reference>
<accession>A0A8H4LVW1</accession>
<dbReference type="AlphaFoldDB" id="A0A8H4LVW1"/>
<dbReference type="EMBL" id="JAAVMX010000007">
    <property type="protein sequence ID" value="KAF4506082.1"/>
    <property type="molecule type" value="Genomic_DNA"/>
</dbReference>
<comment type="caution">
    <text evidence="2">The sequence shown here is derived from an EMBL/GenBank/DDBJ whole genome shotgun (WGS) entry which is preliminary data.</text>
</comment>
<feature type="compositionally biased region" description="Basic and acidic residues" evidence="1">
    <location>
        <begin position="128"/>
        <end position="137"/>
    </location>
</feature>
<feature type="region of interest" description="Disordered" evidence="1">
    <location>
        <begin position="103"/>
        <end position="159"/>
    </location>
</feature>